<feature type="transmembrane region" description="Helical" evidence="2">
    <location>
        <begin position="80"/>
        <end position="101"/>
    </location>
</feature>
<evidence type="ECO:0000256" key="2">
    <source>
        <dbReference type="SAM" id="Phobius"/>
    </source>
</evidence>
<name>A0ABW2JM04_9ACTN</name>
<keyword evidence="2" id="KW-1133">Transmembrane helix</keyword>
<evidence type="ECO:0000313" key="4">
    <source>
        <dbReference type="Proteomes" id="UP001596523"/>
    </source>
</evidence>
<gene>
    <name evidence="3" type="ORF">ACFQVC_23410</name>
</gene>
<comment type="caution">
    <text evidence="3">The sequence shown here is derived from an EMBL/GenBank/DDBJ whole genome shotgun (WGS) entry which is preliminary data.</text>
</comment>
<evidence type="ECO:0000313" key="3">
    <source>
        <dbReference type="EMBL" id="MFC7307164.1"/>
    </source>
</evidence>
<reference evidence="4" key="1">
    <citation type="journal article" date="2019" name="Int. J. Syst. Evol. Microbiol.">
        <title>The Global Catalogue of Microorganisms (GCM) 10K type strain sequencing project: providing services to taxonomists for standard genome sequencing and annotation.</title>
        <authorList>
            <consortium name="The Broad Institute Genomics Platform"/>
            <consortium name="The Broad Institute Genome Sequencing Center for Infectious Disease"/>
            <person name="Wu L."/>
            <person name="Ma J."/>
        </authorList>
    </citation>
    <scope>NUCLEOTIDE SEQUENCE [LARGE SCALE GENOMIC DNA]</scope>
    <source>
        <strain evidence="4">SYNS20</strain>
    </source>
</reference>
<keyword evidence="2" id="KW-0812">Transmembrane</keyword>
<feature type="region of interest" description="Disordered" evidence="1">
    <location>
        <begin position="190"/>
        <end position="212"/>
    </location>
</feature>
<accession>A0ABW2JM04</accession>
<evidence type="ECO:0008006" key="5">
    <source>
        <dbReference type="Google" id="ProtNLM"/>
    </source>
</evidence>
<protein>
    <recommendedName>
        <fullName evidence="5">Glycosyltransferase family 2 protein</fullName>
    </recommendedName>
</protein>
<keyword evidence="4" id="KW-1185">Reference proteome</keyword>
<organism evidence="3 4">
    <name type="scientific">Streptomyces monticola</name>
    <dbReference type="NCBI Taxonomy" id="2666263"/>
    <lineage>
        <taxon>Bacteria</taxon>
        <taxon>Bacillati</taxon>
        <taxon>Actinomycetota</taxon>
        <taxon>Actinomycetes</taxon>
        <taxon>Kitasatosporales</taxon>
        <taxon>Streptomycetaceae</taxon>
        <taxon>Streptomyces</taxon>
    </lineage>
</organism>
<feature type="transmembrane region" description="Helical" evidence="2">
    <location>
        <begin position="121"/>
        <end position="140"/>
    </location>
</feature>
<evidence type="ECO:0000256" key="1">
    <source>
        <dbReference type="SAM" id="MobiDB-lite"/>
    </source>
</evidence>
<feature type="transmembrane region" description="Helical" evidence="2">
    <location>
        <begin position="48"/>
        <end position="68"/>
    </location>
</feature>
<sequence>MEVPQTLRAIWAQRTRWSRGQGEVLRTHIGTVRRLRHWPLWPIALEALLSYVWVLLLFISTVYGLVHWIRHPDDAQFRWLPAWGVGIAVIAMIQIAVATLIDVRLDPKLPYACLLLPLYPLAYWTINALAALFAQTQGLIRGPRAKRWSGTFHAAPTDPRRYQLAPAVPTDRRHGRRGCPARLVLRTAPRTRRHARKGCPDSNGTLGPGGRE</sequence>
<dbReference type="Proteomes" id="UP001596523">
    <property type="component" value="Unassembled WGS sequence"/>
</dbReference>
<keyword evidence="2" id="KW-0472">Membrane</keyword>
<dbReference type="RefSeq" id="WP_381833609.1">
    <property type="nucleotide sequence ID" value="NZ_JBHTCF010000010.1"/>
</dbReference>
<proteinExistence type="predicted"/>
<dbReference type="EMBL" id="JBHTCF010000010">
    <property type="protein sequence ID" value="MFC7307164.1"/>
    <property type="molecule type" value="Genomic_DNA"/>
</dbReference>